<dbReference type="InterPro" id="IPR001021">
    <property type="entry name" value="Ribosomal_bL25_long"/>
</dbReference>
<dbReference type="PANTHER" id="PTHR33284:SF1">
    <property type="entry name" value="RIBOSOMAL PROTEIN L25_GLN-TRNA SYNTHETASE, ANTI-CODON-BINDING DOMAIN-CONTAINING PROTEIN"/>
    <property type="match status" value="1"/>
</dbReference>
<reference evidence="7" key="1">
    <citation type="submission" date="2019-08" db="EMBL/GenBank/DDBJ databases">
        <authorList>
            <person name="Kucharzyk K."/>
            <person name="Murdoch R.W."/>
            <person name="Higgins S."/>
            <person name="Loffler F."/>
        </authorList>
    </citation>
    <scope>NUCLEOTIDE SEQUENCE</scope>
</reference>
<dbReference type="GO" id="GO:0022625">
    <property type="term" value="C:cytosolic large ribosomal subunit"/>
    <property type="evidence" value="ECO:0007669"/>
    <property type="project" value="TreeGrafter"/>
</dbReference>
<keyword evidence="3 7" id="KW-0689">Ribosomal protein</keyword>
<keyword evidence="4" id="KW-0687">Ribonucleoprotein</keyword>
<dbReference type="SUPFAM" id="SSF50715">
    <property type="entry name" value="Ribosomal protein L25-like"/>
    <property type="match status" value="1"/>
</dbReference>
<dbReference type="Pfam" id="PF01386">
    <property type="entry name" value="Ribosomal_L25p"/>
    <property type="match status" value="1"/>
</dbReference>
<dbReference type="InterPro" id="IPR020057">
    <property type="entry name" value="Ribosomal_bL25_b-dom"/>
</dbReference>
<evidence type="ECO:0000259" key="5">
    <source>
        <dbReference type="Pfam" id="PF01386"/>
    </source>
</evidence>
<dbReference type="PANTHER" id="PTHR33284">
    <property type="entry name" value="RIBOSOMAL PROTEIN L25/GLN-TRNA SYNTHETASE, ANTI-CODON-BINDING DOMAIN-CONTAINING PROTEIN"/>
    <property type="match status" value="1"/>
</dbReference>
<dbReference type="GO" id="GO:0006412">
    <property type="term" value="P:translation"/>
    <property type="evidence" value="ECO:0007669"/>
    <property type="project" value="InterPro"/>
</dbReference>
<evidence type="ECO:0000256" key="4">
    <source>
        <dbReference type="ARBA" id="ARBA00023274"/>
    </source>
</evidence>
<proteinExistence type="inferred from homology"/>
<evidence type="ECO:0000313" key="7">
    <source>
        <dbReference type="EMBL" id="MPM22820.1"/>
    </source>
</evidence>
<dbReference type="InterPro" id="IPR020930">
    <property type="entry name" value="Ribosomal_uL5_bac-type"/>
</dbReference>
<gene>
    <name evidence="7" type="primary">rplY_16</name>
    <name evidence="7" type="ORF">SDC9_69279</name>
</gene>
<accession>A0A644Y2Q1</accession>
<dbReference type="HAMAP" id="MF_01334">
    <property type="entry name" value="Ribosomal_bL25_CTC"/>
    <property type="match status" value="1"/>
</dbReference>
<dbReference type="Pfam" id="PF14693">
    <property type="entry name" value="Ribosomal_TL5_C"/>
    <property type="match status" value="1"/>
</dbReference>
<comment type="caution">
    <text evidence="7">The sequence shown here is derived from an EMBL/GenBank/DDBJ whole genome shotgun (WGS) entry which is preliminary data.</text>
</comment>
<dbReference type="InterPro" id="IPR029751">
    <property type="entry name" value="Ribosomal_L25_dom"/>
</dbReference>
<keyword evidence="2" id="KW-0694">RNA-binding</keyword>
<organism evidence="7">
    <name type="scientific">bioreactor metagenome</name>
    <dbReference type="NCBI Taxonomy" id="1076179"/>
    <lineage>
        <taxon>unclassified sequences</taxon>
        <taxon>metagenomes</taxon>
        <taxon>ecological metagenomes</taxon>
    </lineage>
</organism>
<dbReference type="InterPro" id="IPR037121">
    <property type="entry name" value="Ribosomal_bL25_C"/>
</dbReference>
<dbReference type="AlphaFoldDB" id="A0A644Y2Q1"/>
<sequence length="190" mass="21113">MSGSLRGNVGKKDAKRLRNEGLVPCVLYGQKEQLHFFTQEKQFKDVIYTPKACYVELNIDGQKHMAILQEVQYHPVSDSILHVDFFEFANDKPVSLTIPIEITGTSPGVLKGGKLQQKVRKVKVTALPDKMPEKVTVDISSLDINDAARVKNIQSNDYKINLPENNVLVLVSATRNVVEETPEGAAPAKK</sequence>
<dbReference type="NCBIfam" id="NF004132">
    <property type="entry name" value="PRK05618.2-2"/>
    <property type="match status" value="1"/>
</dbReference>
<dbReference type="InterPro" id="IPR020056">
    <property type="entry name" value="Rbsml_bL25/Gln-tRNA_synth_N"/>
</dbReference>
<dbReference type="GO" id="GO:0003735">
    <property type="term" value="F:structural constituent of ribosome"/>
    <property type="evidence" value="ECO:0007669"/>
    <property type="project" value="InterPro"/>
</dbReference>
<dbReference type="EMBL" id="VSSQ01003892">
    <property type="protein sequence ID" value="MPM22820.1"/>
    <property type="molecule type" value="Genomic_DNA"/>
</dbReference>
<evidence type="ECO:0000256" key="1">
    <source>
        <dbReference type="ARBA" id="ARBA00022730"/>
    </source>
</evidence>
<dbReference type="NCBIfam" id="TIGR00731">
    <property type="entry name" value="bL25_bact_ctc"/>
    <property type="match status" value="1"/>
</dbReference>
<feature type="domain" description="Large ribosomal subunit protein bL25 beta" evidence="6">
    <location>
        <begin position="94"/>
        <end position="174"/>
    </location>
</feature>
<evidence type="ECO:0000256" key="2">
    <source>
        <dbReference type="ARBA" id="ARBA00022884"/>
    </source>
</evidence>
<feature type="domain" description="Large ribosomal subunit protein bL25 L25" evidence="5">
    <location>
        <begin position="4"/>
        <end position="85"/>
    </location>
</feature>
<dbReference type="Gene3D" id="2.170.120.20">
    <property type="entry name" value="Ribosomal protein L25, beta domain"/>
    <property type="match status" value="1"/>
</dbReference>
<dbReference type="Gene3D" id="2.40.240.10">
    <property type="entry name" value="Ribosomal Protein L25, Chain P"/>
    <property type="match status" value="1"/>
</dbReference>
<dbReference type="CDD" id="cd00495">
    <property type="entry name" value="Ribosomal_L25_TL5_CTC"/>
    <property type="match status" value="1"/>
</dbReference>
<dbReference type="InterPro" id="IPR011035">
    <property type="entry name" value="Ribosomal_bL25/Gln-tRNA_synth"/>
</dbReference>
<evidence type="ECO:0000259" key="6">
    <source>
        <dbReference type="Pfam" id="PF14693"/>
    </source>
</evidence>
<protein>
    <submittedName>
        <fullName evidence="7">50S ribosomal protein L25</fullName>
    </submittedName>
</protein>
<keyword evidence="1" id="KW-0699">rRNA-binding</keyword>
<dbReference type="GO" id="GO:0008097">
    <property type="term" value="F:5S rRNA binding"/>
    <property type="evidence" value="ECO:0007669"/>
    <property type="project" value="InterPro"/>
</dbReference>
<name>A0A644Y2Q1_9ZZZZ</name>
<evidence type="ECO:0000256" key="3">
    <source>
        <dbReference type="ARBA" id="ARBA00022980"/>
    </source>
</evidence>